<feature type="signal peptide" evidence="1">
    <location>
        <begin position="1"/>
        <end position="25"/>
    </location>
</feature>
<dbReference type="SUPFAM" id="SSF50199">
    <property type="entry name" value="Staphylococcal nuclease"/>
    <property type="match status" value="1"/>
</dbReference>
<dbReference type="InterPro" id="IPR016071">
    <property type="entry name" value="Staphylococal_nuclease_OB-fold"/>
</dbReference>
<dbReference type="SMART" id="SM00318">
    <property type="entry name" value="SNc"/>
    <property type="match status" value="1"/>
</dbReference>
<accession>A0A2W5KQG3</accession>
<reference evidence="3 4" key="1">
    <citation type="submission" date="2017-08" db="EMBL/GenBank/DDBJ databases">
        <title>Infants hospitalized years apart are colonized by the same room-sourced microbial strains.</title>
        <authorList>
            <person name="Brooks B."/>
            <person name="Olm M.R."/>
            <person name="Firek B.A."/>
            <person name="Baker R."/>
            <person name="Thomas B.C."/>
            <person name="Morowitz M.J."/>
            <person name="Banfield J.F."/>
        </authorList>
    </citation>
    <scope>NUCLEOTIDE SEQUENCE [LARGE SCALE GENOMIC DNA]</scope>
    <source>
        <strain evidence="3">S2_005_003_R2_43</strain>
    </source>
</reference>
<comment type="caution">
    <text evidence="3">The sequence shown here is derived from an EMBL/GenBank/DDBJ whole genome shotgun (WGS) entry which is preliminary data.</text>
</comment>
<protein>
    <recommendedName>
        <fullName evidence="2">TNase-like domain-containing protein</fullName>
    </recommendedName>
</protein>
<dbReference type="EMBL" id="QFPN01000001">
    <property type="protein sequence ID" value="PZQ19301.1"/>
    <property type="molecule type" value="Genomic_DNA"/>
</dbReference>
<dbReference type="Proteomes" id="UP000249577">
    <property type="component" value="Unassembled WGS sequence"/>
</dbReference>
<dbReference type="AlphaFoldDB" id="A0A2W5KQG3"/>
<name>A0A2W5KQG3_ANCNO</name>
<organism evidence="3 4">
    <name type="scientific">Ancylobacter novellus</name>
    <name type="common">Thiobacillus novellus</name>
    <dbReference type="NCBI Taxonomy" id="921"/>
    <lineage>
        <taxon>Bacteria</taxon>
        <taxon>Pseudomonadati</taxon>
        <taxon>Pseudomonadota</taxon>
        <taxon>Alphaproteobacteria</taxon>
        <taxon>Hyphomicrobiales</taxon>
        <taxon>Xanthobacteraceae</taxon>
        <taxon>Ancylobacter</taxon>
    </lineage>
</organism>
<evidence type="ECO:0000259" key="2">
    <source>
        <dbReference type="PROSITE" id="PS50830"/>
    </source>
</evidence>
<sequence>MGPAPRSLAIAAWAGVSLAPQAAQALPCALQGAAETVAVERAIEGDAVLLDDGRIVRLAGVSAPKAPLGLAPQDWPLEATAHDALQREAGGRVFELRTAAASPDRRGRVLGYMTGLDEPDHAGLATALLKRGLLRVAADAAGRDCRATLAQAEAAAVAARLGLWSEPYYEVQNASDGAALAALDGRFVVAEGRVASARTSAGRAYVNFGRRWRAALSLSLSEATLRRFGGFEGLGVSAGARLRARGVVEMRNGPVIRVSEPAQIERLDSRKP</sequence>
<evidence type="ECO:0000313" key="4">
    <source>
        <dbReference type="Proteomes" id="UP000249577"/>
    </source>
</evidence>
<dbReference type="Gene3D" id="2.40.50.90">
    <property type="match status" value="1"/>
</dbReference>
<evidence type="ECO:0000256" key="1">
    <source>
        <dbReference type="SAM" id="SignalP"/>
    </source>
</evidence>
<feature type="domain" description="TNase-like" evidence="2">
    <location>
        <begin position="33"/>
        <end position="166"/>
    </location>
</feature>
<evidence type="ECO:0000313" key="3">
    <source>
        <dbReference type="EMBL" id="PZQ19301.1"/>
    </source>
</evidence>
<proteinExistence type="predicted"/>
<dbReference type="Pfam" id="PF00565">
    <property type="entry name" value="SNase"/>
    <property type="match status" value="1"/>
</dbReference>
<feature type="chain" id="PRO_5015871056" description="TNase-like domain-containing protein" evidence="1">
    <location>
        <begin position="26"/>
        <end position="272"/>
    </location>
</feature>
<keyword evidence="1" id="KW-0732">Signal</keyword>
<dbReference type="InterPro" id="IPR035437">
    <property type="entry name" value="SNase_OB-fold_sf"/>
</dbReference>
<dbReference type="PROSITE" id="PS50830">
    <property type="entry name" value="TNASE_3"/>
    <property type="match status" value="1"/>
</dbReference>
<gene>
    <name evidence="3" type="ORF">DI565_02695</name>
</gene>